<keyword evidence="6" id="KW-1185">Reference proteome</keyword>
<keyword evidence="2" id="KW-0964">Secreted</keyword>
<feature type="region of interest" description="Disordered" evidence="3">
    <location>
        <begin position="216"/>
        <end position="236"/>
    </location>
</feature>
<organism evidence="5 6">
    <name type="scientific">Streptomyces albus (strain ATCC 21838 / DSM 41398 / FERM P-419 / JCM 4703 / NBRC 107858)</name>
    <dbReference type="NCBI Taxonomy" id="1081613"/>
    <lineage>
        <taxon>Bacteria</taxon>
        <taxon>Bacillati</taxon>
        <taxon>Actinomycetota</taxon>
        <taxon>Actinomycetes</taxon>
        <taxon>Kitasatosporales</taxon>
        <taxon>Streptomycetaceae</taxon>
        <taxon>Streptomyces</taxon>
    </lineage>
</organism>
<sequence>MRLLAAAALIAAPAGLALGTAPAGAAAPTEAGAVADDGGHAITYTAGSAQENRVVITEAKGTEFTIDDVVPIKAGTDCVHPDASDQTKVVCTLTEFGDYWVRIRVELGDGDDTLSMHAGSENSLHGGSGNDEITGGGNNFIFGEDGDDTLAGGTQDGGNGADLLSAPDYGAVGGAGNDTLVGTDGPDDLRGGADHDMIIGRAGDDTLYGNSGNDTIHGGGGNDFISGGTGKNTIYQ</sequence>
<protein>
    <submittedName>
        <fullName evidence="5">Hemolysin-type calcium-binding protein</fullName>
    </submittedName>
</protein>
<dbReference type="PRINTS" id="PR00313">
    <property type="entry name" value="CABNDNGRPT"/>
</dbReference>
<dbReference type="PROSITE" id="PS00330">
    <property type="entry name" value="HEMOLYSIN_CALCIUM"/>
    <property type="match status" value="2"/>
</dbReference>
<dbReference type="Pfam" id="PF00353">
    <property type="entry name" value="HemolysinCabind"/>
    <property type="match status" value="2"/>
</dbReference>
<dbReference type="AlphaFoldDB" id="A0A0B5ENU1"/>
<dbReference type="Gene3D" id="2.150.10.10">
    <property type="entry name" value="Serralysin-like metalloprotease, C-terminal"/>
    <property type="match status" value="2"/>
</dbReference>
<proteinExistence type="predicted"/>
<evidence type="ECO:0000313" key="5">
    <source>
        <dbReference type="EMBL" id="AJE84323.1"/>
    </source>
</evidence>
<dbReference type="SUPFAM" id="SSF51120">
    <property type="entry name" value="beta-Roll"/>
    <property type="match status" value="2"/>
</dbReference>
<dbReference type="InterPro" id="IPR011049">
    <property type="entry name" value="Serralysin-like_metalloprot_C"/>
</dbReference>
<accession>A0A0B5ENU1</accession>
<dbReference type="InterPro" id="IPR050557">
    <property type="entry name" value="RTX_toxin/Mannuronan_C5-epim"/>
</dbReference>
<gene>
    <name evidence="5" type="ORF">SLNWT_3947</name>
</gene>
<dbReference type="PANTHER" id="PTHR38340:SF1">
    <property type="entry name" value="S-LAYER PROTEIN"/>
    <property type="match status" value="1"/>
</dbReference>
<evidence type="ECO:0000256" key="2">
    <source>
        <dbReference type="ARBA" id="ARBA00022525"/>
    </source>
</evidence>
<reference evidence="5 6" key="1">
    <citation type="submission" date="2015-01" db="EMBL/GenBank/DDBJ databases">
        <title>Enhanced salinomycin production by adjusting the supply of polyketide extender units in Streptomyce albus DSM 41398.</title>
        <authorList>
            <person name="Lu C."/>
        </authorList>
    </citation>
    <scope>NUCLEOTIDE SEQUENCE [LARGE SCALE GENOMIC DNA]</scope>
    <source>
        <strain evidence="6">ATCC 21838 / DSM 41398 / FERM P-419 / JCM 4703 / NBRC 107858</strain>
    </source>
</reference>
<evidence type="ECO:0000256" key="1">
    <source>
        <dbReference type="ARBA" id="ARBA00004613"/>
    </source>
</evidence>
<dbReference type="GO" id="GO:0005509">
    <property type="term" value="F:calcium ion binding"/>
    <property type="evidence" value="ECO:0007669"/>
    <property type="project" value="InterPro"/>
</dbReference>
<dbReference type="InterPro" id="IPR018511">
    <property type="entry name" value="Hemolysin-typ_Ca-bd_CS"/>
</dbReference>
<dbReference type="GO" id="GO:0005576">
    <property type="term" value="C:extracellular region"/>
    <property type="evidence" value="ECO:0007669"/>
    <property type="project" value="UniProtKB-SubCell"/>
</dbReference>
<evidence type="ECO:0000256" key="4">
    <source>
        <dbReference type="SAM" id="SignalP"/>
    </source>
</evidence>
<dbReference type="EMBL" id="CP010519">
    <property type="protein sequence ID" value="AJE84323.1"/>
    <property type="molecule type" value="Genomic_DNA"/>
</dbReference>
<dbReference type="KEGG" id="sals:SLNWT_3947"/>
<evidence type="ECO:0000256" key="3">
    <source>
        <dbReference type="SAM" id="MobiDB-lite"/>
    </source>
</evidence>
<keyword evidence="4" id="KW-0732">Signal</keyword>
<feature type="signal peptide" evidence="4">
    <location>
        <begin position="1"/>
        <end position="25"/>
    </location>
</feature>
<name>A0A0B5ENU1_STRA4</name>
<comment type="subcellular location">
    <subcellularLocation>
        <location evidence="1">Secreted</location>
    </subcellularLocation>
</comment>
<dbReference type="Proteomes" id="UP000031523">
    <property type="component" value="Chromosome"/>
</dbReference>
<feature type="compositionally biased region" description="Gly residues" evidence="3">
    <location>
        <begin position="217"/>
        <end position="230"/>
    </location>
</feature>
<dbReference type="PANTHER" id="PTHR38340">
    <property type="entry name" value="S-LAYER PROTEIN"/>
    <property type="match status" value="1"/>
</dbReference>
<dbReference type="InterPro" id="IPR001343">
    <property type="entry name" value="Hemolysn_Ca-bd"/>
</dbReference>
<evidence type="ECO:0000313" key="6">
    <source>
        <dbReference type="Proteomes" id="UP000031523"/>
    </source>
</evidence>
<feature type="chain" id="PRO_5002101275" evidence="4">
    <location>
        <begin position="26"/>
        <end position="236"/>
    </location>
</feature>